<dbReference type="GO" id="GO:0003755">
    <property type="term" value="F:peptidyl-prolyl cis-trans isomerase activity"/>
    <property type="evidence" value="ECO:0007669"/>
    <property type="project" value="UniProtKB-KW"/>
</dbReference>
<dbReference type="InterPro" id="IPR052273">
    <property type="entry name" value="PPIase_FKBP"/>
</dbReference>
<feature type="chain" id="PRO_5040998997" description="peptidylprolyl isomerase" evidence="5">
    <location>
        <begin position="24"/>
        <end position="262"/>
    </location>
</feature>
<dbReference type="InterPro" id="IPR046357">
    <property type="entry name" value="PPIase_dom_sf"/>
</dbReference>
<reference evidence="8" key="1">
    <citation type="journal article" date="2023" name="Commun. Biol.">
        <title>Genome analysis of Parmales, the sister group of diatoms, reveals the evolutionary specialization of diatoms from phago-mixotrophs to photoautotrophs.</title>
        <authorList>
            <person name="Ban H."/>
            <person name="Sato S."/>
            <person name="Yoshikawa S."/>
            <person name="Yamada K."/>
            <person name="Nakamura Y."/>
            <person name="Ichinomiya M."/>
            <person name="Sato N."/>
            <person name="Blanc-Mathieu R."/>
            <person name="Endo H."/>
            <person name="Kuwata A."/>
            <person name="Ogata H."/>
        </authorList>
    </citation>
    <scope>NUCLEOTIDE SEQUENCE [LARGE SCALE GENOMIC DNA]</scope>
    <source>
        <strain evidence="8">NIES 3699</strain>
    </source>
</reference>
<protein>
    <recommendedName>
        <fullName evidence="4">peptidylprolyl isomerase</fullName>
        <ecNumber evidence="4">5.2.1.8</ecNumber>
    </recommendedName>
</protein>
<evidence type="ECO:0000256" key="5">
    <source>
        <dbReference type="SAM" id="SignalP"/>
    </source>
</evidence>
<evidence type="ECO:0000256" key="3">
    <source>
        <dbReference type="ARBA" id="ARBA00023180"/>
    </source>
</evidence>
<evidence type="ECO:0000256" key="2">
    <source>
        <dbReference type="ARBA" id="ARBA00022737"/>
    </source>
</evidence>
<keyword evidence="4" id="KW-0413">Isomerase</keyword>
<dbReference type="AlphaFoldDB" id="A0A9W7BWP2"/>
<name>A0A9W7BWP2_9STRA</name>
<dbReference type="PANTHER" id="PTHR46222">
    <property type="entry name" value="PEPTIDYL-PROLYL CIS-TRANS ISOMERASE FKBP7/14"/>
    <property type="match status" value="1"/>
</dbReference>
<feature type="signal peptide" evidence="5">
    <location>
        <begin position="1"/>
        <end position="23"/>
    </location>
</feature>
<dbReference type="EMBL" id="BRXX01000212">
    <property type="protein sequence ID" value="GMH98129.1"/>
    <property type="molecule type" value="Genomic_DNA"/>
</dbReference>
<keyword evidence="8" id="KW-1185">Reference proteome</keyword>
<dbReference type="Pfam" id="PF00254">
    <property type="entry name" value="FKBP_C"/>
    <property type="match status" value="1"/>
</dbReference>
<dbReference type="EC" id="5.2.1.8" evidence="4"/>
<dbReference type="PANTHER" id="PTHR46222:SF3">
    <property type="entry name" value="PEPTIDYLPROLYL ISOMERASE"/>
    <property type="match status" value="1"/>
</dbReference>
<keyword evidence="3" id="KW-0325">Glycoprotein</keyword>
<gene>
    <name evidence="7" type="ORF">TrVE_jg1178</name>
</gene>
<keyword evidence="4" id="KW-0697">Rotamase</keyword>
<feature type="domain" description="PPIase FKBP-type" evidence="6">
    <location>
        <begin position="56"/>
        <end position="152"/>
    </location>
</feature>
<evidence type="ECO:0000259" key="6">
    <source>
        <dbReference type="PROSITE" id="PS50059"/>
    </source>
</evidence>
<comment type="caution">
    <text evidence="7">The sequence shown here is derived from an EMBL/GenBank/DDBJ whole genome shotgun (WGS) entry which is preliminary data.</text>
</comment>
<evidence type="ECO:0000256" key="4">
    <source>
        <dbReference type="PROSITE-ProRule" id="PRU00277"/>
    </source>
</evidence>
<proteinExistence type="predicted"/>
<evidence type="ECO:0000313" key="8">
    <source>
        <dbReference type="Proteomes" id="UP001165160"/>
    </source>
</evidence>
<evidence type="ECO:0000256" key="1">
    <source>
        <dbReference type="ARBA" id="ARBA00022729"/>
    </source>
</evidence>
<dbReference type="Gene3D" id="3.10.50.40">
    <property type="match status" value="1"/>
</dbReference>
<evidence type="ECO:0000313" key="7">
    <source>
        <dbReference type="EMBL" id="GMH98129.1"/>
    </source>
</evidence>
<accession>A0A9W7BWP2</accession>
<sequence length="262" mass="29302">MPAHKLLSLALLLLSILPAAVVGKSCEGHDLPPDGQIRVGVKLKKDCNNLNRAKKGQWARIFYTESFYANCSLITKVGEPDGYVFQIGATNGGLKAFHEGVMGMCEGEKRKITAPANLAYGGMAKYMLTENSDLWIPPNATIMYEIEMMMLTAQEEYPPDYMKKMFDNSAKSLITSEDHIGHAAGVENSFPSLVKTAELSPEWAHSKGADYFQAKYDERKMFFDVAKNNRKKKGMEYEDSDPWLDKMLLLIEELKTGKKGEL</sequence>
<comment type="catalytic activity">
    <reaction evidence="4">
        <text>[protein]-peptidylproline (omega=180) = [protein]-peptidylproline (omega=0)</text>
        <dbReference type="Rhea" id="RHEA:16237"/>
        <dbReference type="Rhea" id="RHEA-COMP:10747"/>
        <dbReference type="Rhea" id="RHEA-COMP:10748"/>
        <dbReference type="ChEBI" id="CHEBI:83833"/>
        <dbReference type="ChEBI" id="CHEBI:83834"/>
        <dbReference type="EC" id="5.2.1.8"/>
    </reaction>
</comment>
<dbReference type="Proteomes" id="UP001165160">
    <property type="component" value="Unassembled WGS sequence"/>
</dbReference>
<organism evidence="7 8">
    <name type="scientific">Triparma verrucosa</name>
    <dbReference type="NCBI Taxonomy" id="1606542"/>
    <lineage>
        <taxon>Eukaryota</taxon>
        <taxon>Sar</taxon>
        <taxon>Stramenopiles</taxon>
        <taxon>Ochrophyta</taxon>
        <taxon>Bolidophyceae</taxon>
        <taxon>Parmales</taxon>
        <taxon>Triparmaceae</taxon>
        <taxon>Triparma</taxon>
    </lineage>
</organism>
<dbReference type="InterPro" id="IPR001179">
    <property type="entry name" value="PPIase_FKBP_dom"/>
</dbReference>
<keyword evidence="1 5" id="KW-0732">Signal</keyword>
<dbReference type="SUPFAM" id="SSF54534">
    <property type="entry name" value="FKBP-like"/>
    <property type="match status" value="1"/>
</dbReference>
<keyword evidence="2" id="KW-0677">Repeat</keyword>
<dbReference type="PROSITE" id="PS50059">
    <property type="entry name" value="FKBP_PPIASE"/>
    <property type="match status" value="1"/>
</dbReference>